<evidence type="ECO:0000259" key="2">
    <source>
        <dbReference type="PROSITE" id="PS51208"/>
    </source>
</evidence>
<dbReference type="InterPro" id="IPR001969">
    <property type="entry name" value="Aspartic_peptidase_AS"/>
</dbReference>
<dbReference type="AlphaFoldDB" id="A0A376AH58"/>
<dbReference type="STRING" id="1336235.GCA_000518785_02427"/>
<dbReference type="GO" id="GO:0006508">
    <property type="term" value="P:proteolysis"/>
    <property type="evidence" value="ECO:0007669"/>
    <property type="project" value="InterPro"/>
</dbReference>
<dbReference type="GO" id="GO:0004190">
    <property type="term" value="F:aspartic-type endopeptidase activity"/>
    <property type="evidence" value="ECO:0007669"/>
    <property type="project" value="InterPro"/>
</dbReference>
<dbReference type="InterPro" id="IPR006315">
    <property type="entry name" value="OM_autotransptr_brl_dom"/>
</dbReference>
<dbReference type="SUPFAM" id="SSF103515">
    <property type="entry name" value="Autotransporter"/>
    <property type="match status" value="1"/>
</dbReference>
<dbReference type="PROSITE" id="PS51208">
    <property type="entry name" value="AUTOTRANSPORTER"/>
    <property type="match status" value="1"/>
</dbReference>
<evidence type="ECO:0000313" key="4">
    <source>
        <dbReference type="Proteomes" id="UP000254764"/>
    </source>
</evidence>
<evidence type="ECO:0000256" key="1">
    <source>
        <dbReference type="SAM" id="SignalP"/>
    </source>
</evidence>
<proteinExistence type="predicted"/>
<dbReference type="NCBIfam" id="TIGR04393">
    <property type="entry name" value="rpt_T5SS_PEPC"/>
    <property type="match status" value="8"/>
</dbReference>
<gene>
    <name evidence="3" type="ORF">RHIZ70_2857</name>
</gene>
<dbReference type="OrthoDB" id="9804931at2"/>
<accession>A0A376AH58</accession>
<dbReference type="Proteomes" id="UP000254764">
    <property type="component" value="Unassembled WGS sequence"/>
</dbReference>
<dbReference type="InterPro" id="IPR005546">
    <property type="entry name" value="Autotransporte_beta"/>
</dbReference>
<sequence length="1157" mass="115941">MKPDRIARRTRLLSTSAIALCLAAGFSGAARADSVYWNGGTNDWFLDSNWVWDGHTPNAGDSARIDSTGVVIDGAGAHVGTLFLGLGSAADLTIEDDLTSDSVSLGWNSGSTGSATITGAGNDWTNSGAIYVGNGGGGVISILNSAAVGAGEMNIASGTTSTGTVNLQDNASLTTSGLLYVGFGGDASSGGHGYLNILSGSDVTSADSIIANGNNTIGDALVSGTGSTWTTTGGLLVGGGGVGTLDVINESYVQSGTATIANLASASGSSVNVDGVGSGWLVLGDLYLGASGSGTLNVTDNANVDLGAAYLGYTAAGSGAAVVDNATLSIADRIGVGYNGTGALTIRNGAFVRSDGAILGWNAASTGTATVTGVYSFWHNTGTLYVGNLGDGFLTIASNADVSSTDGYVGTEAGSDSELLVTGTGSSWSLSGAFIVGHNSGAEGTVTIANGGYVGGTQGILGDLAGSVGTMTVTGTWSQWLATVNPYVPYSGDLNVGRHGTGYLSVLNGGLVLGNRLHIGNEVGSSGTVIVSGPGSTVELYDRLSIGIEGDGELTVANGATVSADRIVIADDAGSTGILNIGAAAGESAATAGVIDTETVTFGDGDGEIVFNHTANDYVFGADVAGTGTLSFLSGITELTGDYWAFTGDLSIEGGLVSVNADRLSVVASVLDGGTLGGTGTLGNVAVASGGTVAPGNSIGTISVGDITFASGSIYSVEVDDLGNSDLIDASGTATIDSGATVTVGPENGTDDGSTYTFGTVYTILSAAGGVNGTFGTLTDSFAFLDGRLTYDADNVFLTLLRNNISFSSLAETRNQIAVGTALESLAIGDALYDAVVGLGAADVQGAFDDLSGDIHASTKGMLVDDSHYVRDAFNARLLGDASQGHGFWTSAFGAWARSESDGNAGSLAHSTGGFAGGADTVLADDWRLGFAGAYSQTAFDEASRGASGTSDNASLGLYGGRSFGALDLRFGAAYTWHEISTERTVDAGSLDDRNEADYDARTAQLFGEASYDIDTSLGRISPFAGIAYVHLRTDSFTETGGVTAVSADADSYDTTYGTLGLRGEAPLALGDTKAVLHGMVGWRHDFGDGLADTRLAFAGSDSFTAYGVPSARDVAVMEAGLSVPVSENALLGLSYAGQAGEGEWEQQVKGRVDVRF</sequence>
<dbReference type="NCBIfam" id="TIGR01414">
    <property type="entry name" value="autotrans_barl"/>
    <property type="match status" value="1"/>
</dbReference>
<dbReference type="GO" id="GO:0019867">
    <property type="term" value="C:outer membrane"/>
    <property type="evidence" value="ECO:0007669"/>
    <property type="project" value="InterPro"/>
</dbReference>
<name>A0A376AH58_9HYPH</name>
<dbReference type="InterPro" id="IPR036709">
    <property type="entry name" value="Autotransporte_beta_dom_sf"/>
</dbReference>
<reference evidence="4" key="1">
    <citation type="submission" date="2018-07" db="EMBL/GenBank/DDBJ databases">
        <authorList>
            <person name="Peiro R."/>
            <person name="Begona"/>
            <person name="Cbmso G."/>
            <person name="Lopez M."/>
            <person name="Gonzalez S."/>
        </authorList>
    </citation>
    <scope>NUCLEOTIDE SEQUENCE [LARGE SCALE GENOMIC DNA]</scope>
</reference>
<evidence type="ECO:0000313" key="3">
    <source>
        <dbReference type="EMBL" id="SSC67149.1"/>
    </source>
</evidence>
<dbReference type="InterPro" id="IPR030895">
    <property type="entry name" value="T5SS_PEPC_rpt"/>
</dbReference>
<keyword evidence="1" id="KW-0732">Signal</keyword>
<dbReference type="Pfam" id="PF03797">
    <property type="entry name" value="Autotransporter"/>
    <property type="match status" value="1"/>
</dbReference>
<dbReference type="SMART" id="SM00869">
    <property type="entry name" value="Autotransporter"/>
    <property type="match status" value="1"/>
</dbReference>
<feature type="signal peptide" evidence="1">
    <location>
        <begin position="1"/>
        <end position="32"/>
    </location>
</feature>
<organism evidence="3 4">
    <name type="scientific">Ciceribacter selenitireducens ATCC BAA-1503</name>
    <dbReference type="NCBI Taxonomy" id="1336235"/>
    <lineage>
        <taxon>Bacteria</taxon>
        <taxon>Pseudomonadati</taxon>
        <taxon>Pseudomonadota</taxon>
        <taxon>Alphaproteobacteria</taxon>
        <taxon>Hyphomicrobiales</taxon>
        <taxon>Rhizobiaceae</taxon>
        <taxon>Ciceribacter</taxon>
    </lineage>
</organism>
<dbReference type="RefSeq" id="WP_115669813.1">
    <property type="nucleotide sequence ID" value="NZ_UEYP01000003.1"/>
</dbReference>
<dbReference type="Gene3D" id="2.40.128.130">
    <property type="entry name" value="Autotransporter beta-domain"/>
    <property type="match status" value="1"/>
</dbReference>
<dbReference type="PROSITE" id="PS00141">
    <property type="entry name" value="ASP_PROTEASE"/>
    <property type="match status" value="1"/>
</dbReference>
<feature type="chain" id="PRO_5016713614" description="Autotransporter domain-containing protein" evidence="1">
    <location>
        <begin position="33"/>
        <end position="1157"/>
    </location>
</feature>
<feature type="domain" description="Autotransporter" evidence="2">
    <location>
        <begin position="881"/>
        <end position="1157"/>
    </location>
</feature>
<dbReference type="EMBL" id="UEYP01000003">
    <property type="protein sequence ID" value="SSC67149.1"/>
    <property type="molecule type" value="Genomic_DNA"/>
</dbReference>
<protein>
    <recommendedName>
        <fullName evidence="2">Autotransporter domain-containing protein</fullName>
    </recommendedName>
</protein>
<keyword evidence="4" id="KW-1185">Reference proteome</keyword>